<evidence type="ECO:0000256" key="1">
    <source>
        <dbReference type="SAM" id="MobiDB-lite"/>
    </source>
</evidence>
<evidence type="ECO:0000313" key="3">
    <source>
        <dbReference type="Proteomes" id="UP000481288"/>
    </source>
</evidence>
<organism evidence="2 3">
    <name type="scientific">Lachnellula cervina</name>
    <dbReference type="NCBI Taxonomy" id="1316786"/>
    <lineage>
        <taxon>Eukaryota</taxon>
        <taxon>Fungi</taxon>
        <taxon>Dikarya</taxon>
        <taxon>Ascomycota</taxon>
        <taxon>Pezizomycotina</taxon>
        <taxon>Leotiomycetes</taxon>
        <taxon>Helotiales</taxon>
        <taxon>Lachnaceae</taxon>
        <taxon>Lachnellula</taxon>
    </lineage>
</organism>
<reference evidence="2 3" key="1">
    <citation type="submission" date="2018-05" db="EMBL/GenBank/DDBJ databases">
        <title>Whole genome sequencing for identification of molecular markers to develop diagnostic detection tools for the regulated plant pathogen Lachnellula willkommii.</title>
        <authorList>
            <person name="Giroux E."/>
            <person name="Bilodeau G."/>
        </authorList>
    </citation>
    <scope>NUCLEOTIDE SEQUENCE [LARGE SCALE GENOMIC DNA]</scope>
    <source>
        <strain evidence="2 3">CBS 625.97</strain>
    </source>
</reference>
<evidence type="ECO:0000313" key="2">
    <source>
        <dbReference type="EMBL" id="TVY54348.1"/>
    </source>
</evidence>
<protein>
    <submittedName>
        <fullName evidence="2">Uncharacterized protein</fullName>
    </submittedName>
</protein>
<dbReference type="AlphaFoldDB" id="A0A7D8YU30"/>
<comment type="caution">
    <text evidence="2">The sequence shown here is derived from an EMBL/GenBank/DDBJ whole genome shotgun (WGS) entry which is preliminary data.</text>
</comment>
<dbReference type="OrthoDB" id="4156714at2759"/>
<gene>
    <name evidence="2" type="ORF">LCER1_G005038</name>
</gene>
<proteinExistence type="predicted"/>
<dbReference type="EMBL" id="QGMG01000350">
    <property type="protein sequence ID" value="TVY54348.1"/>
    <property type="molecule type" value="Genomic_DNA"/>
</dbReference>
<dbReference type="Proteomes" id="UP000481288">
    <property type="component" value="Unassembled WGS sequence"/>
</dbReference>
<feature type="region of interest" description="Disordered" evidence="1">
    <location>
        <begin position="1"/>
        <end position="92"/>
    </location>
</feature>
<keyword evidence="3" id="KW-1185">Reference proteome</keyword>
<accession>A0A7D8YU30</accession>
<name>A0A7D8YU30_9HELO</name>
<sequence>MEIPPIPSISDLEPLDIDTPPEIYLSPRNPPPRGTPPDTAYPRHSTTPSMSSDRRRTPVIPSPSKQPSRPLDPHQQQSSKQQSTPKKRSLGLPWWITGTTRLDSIDSEVEQLIRTQEDKINELTKLLYEKTEAIKSKSEDHLKDKAYEKQHFQDEWQRRENDIQQQYQQIGVRMNETIQGLQLQVQELASHRNEIQEKYNTLFRRQQEESFKQMETGRWLPREESRVQADFERIRIQMRSWAKGAAVKNIAAIQNIEEEQHTSLMASLSCVVVFENNQLPRGLSTPKGPSLLLNALLAHDVYASLFGNPFFFLNGNLKDGPVGDGLDNSLKKIYNLALASNVEDAHVWRSQTLRLLSPPLRAGNTDGEQSLHQWTEGMIAEVAELHASRFAASSARYLIDANTASIKKLNSIYQEAASVSYMLWTRKIAMRLETLSTMGSPVFEVDDPRLKPHAMVHPDDHNDKLKGRQITLIVHPLLQVYGTDEGKDYDKARVWVPAEVWFETR</sequence>